<keyword evidence="8" id="KW-1185">Reference proteome</keyword>
<dbReference type="PANTHER" id="PTHR12151">
    <property type="entry name" value="ELECTRON TRANSPORT PROTIN SCO1/SENC FAMILY MEMBER"/>
    <property type="match status" value="1"/>
</dbReference>
<feature type="transmembrane region" description="Helical" evidence="5">
    <location>
        <begin position="12"/>
        <end position="30"/>
    </location>
</feature>
<dbReference type="EMBL" id="QGGL01000018">
    <property type="protein sequence ID" value="PWK06994.1"/>
    <property type="molecule type" value="Genomic_DNA"/>
</dbReference>
<evidence type="ECO:0000313" key="7">
    <source>
        <dbReference type="EMBL" id="PWK06994.1"/>
    </source>
</evidence>
<dbReference type="Pfam" id="PF02630">
    <property type="entry name" value="SCO1-SenC"/>
    <property type="match status" value="1"/>
</dbReference>
<proteinExistence type="inferred from homology"/>
<keyword evidence="5" id="KW-0812">Transmembrane</keyword>
<name>A0A316D4U6_9BACL</name>
<dbReference type="AlphaFoldDB" id="A0A316D4U6"/>
<dbReference type="InterPro" id="IPR003782">
    <property type="entry name" value="SCO1/SenC"/>
</dbReference>
<evidence type="ECO:0000313" key="8">
    <source>
        <dbReference type="Proteomes" id="UP000245634"/>
    </source>
</evidence>
<keyword evidence="5" id="KW-0472">Membrane</keyword>
<keyword evidence="3" id="KW-0479">Metal-binding</keyword>
<dbReference type="Gene3D" id="3.40.30.10">
    <property type="entry name" value="Glutaredoxin"/>
    <property type="match status" value="1"/>
</dbReference>
<keyword evidence="2 3" id="KW-0186">Copper</keyword>
<dbReference type="GO" id="GO:0046872">
    <property type="term" value="F:metal ion binding"/>
    <property type="evidence" value="ECO:0007669"/>
    <property type="project" value="UniProtKB-KW"/>
</dbReference>
<keyword evidence="4" id="KW-1015">Disulfide bond</keyword>
<gene>
    <name evidence="7" type="ORF">C7459_11864</name>
</gene>
<dbReference type="SUPFAM" id="SSF52833">
    <property type="entry name" value="Thioredoxin-like"/>
    <property type="match status" value="1"/>
</dbReference>
<feature type="binding site" evidence="3">
    <location>
        <position position="79"/>
    </location>
    <ligand>
        <name>Cu cation</name>
        <dbReference type="ChEBI" id="CHEBI:23378"/>
    </ligand>
</feature>
<feature type="disulfide bond" description="Redox-active" evidence="4">
    <location>
        <begin position="75"/>
        <end position="79"/>
    </location>
</feature>
<evidence type="ECO:0000256" key="4">
    <source>
        <dbReference type="PIRSR" id="PIRSR603782-2"/>
    </source>
</evidence>
<reference evidence="7 8" key="1">
    <citation type="submission" date="2018-05" db="EMBL/GenBank/DDBJ databases">
        <title>Genomic Encyclopedia of Type Strains, Phase IV (KMG-IV): sequencing the most valuable type-strain genomes for metagenomic binning, comparative biology and taxonomic classification.</title>
        <authorList>
            <person name="Goeker M."/>
        </authorList>
    </citation>
    <scope>NUCLEOTIDE SEQUENCE [LARGE SCALE GENOMIC DNA]</scope>
    <source>
        <strain evidence="7 8">DSM 18773</strain>
    </source>
</reference>
<comment type="similarity">
    <text evidence="1">Belongs to the SCO1/2 family.</text>
</comment>
<evidence type="ECO:0000256" key="3">
    <source>
        <dbReference type="PIRSR" id="PIRSR603782-1"/>
    </source>
</evidence>
<evidence type="ECO:0000256" key="5">
    <source>
        <dbReference type="SAM" id="Phobius"/>
    </source>
</evidence>
<protein>
    <submittedName>
        <fullName evidence="7">Protein SCO1/2</fullName>
    </submittedName>
</protein>
<dbReference type="PROSITE" id="PS51352">
    <property type="entry name" value="THIOREDOXIN_2"/>
    <property type="match status" value="1"/>
</dbReference>
<accession>A0A316D4U6</accession>
<evidence type="ECO:0000259" key="6">
    <source>
        <dbReference type="PROSITE" id="PS51352"/>
    </source>
</evidence>
<feature type="domain" description="Thioredoxin" evidence="6">
    <location>
        <begin position="37"/>
        <end position="204"/>
    </location>
</feature>
<dbReference type="CDD" id="cd02968">
    <property type="entry name" value="SCO"/>
    <property type="match status" value="1"/>
</dbReference>
<keyword evidence="5" id="KW-1133">Transmembrane helix</keyword>
<dbReference type="PANTHER" id="PTHR12151:SF25">
    <property type="entry name" value="LINALOOL DEHYDRATASE_ISOMERASE DOMAIN-CONTAINING PROTEIN"/>
    <property type="match status" value="1"/>
</dbReference>
<dbReference type="Proteomes" id="UP000245634">
    <property type="component" value="Unassembled WGS sequence"/>
</dbReference>
<sequence length="204" mass="23694">MKQARRKRIRLLGPLILFLLAIASGSWWYWHSENQKLPVMLPAPNFTLQNIDGGNTTFHDEQGKVRLVEFFFANCPDICPLTTANMAHIQDQLKQKNEFGKDVEFVSISFDPERDTNEVLKQYADRLHMDRSGWKVLRGTPEQTAQVADQFGVYLEKQADGTFVHSTRSLYLVDRNNQIRKVYQMGNEMPTDEVYNDILKLVRE</sequence>
<evidence type="ECO:0000256" key="2">
    <source>
        <dbReference type="ARBA" id="ARBA00023008"/>
    </source>
</evidence>
<dbReference type="OrthoDB" id="9811998at2"/>
<dbReference type="RefSeq" id="WP_109690732.1">
    <property type="nucleotide sequence ID" value="NZ_QGGL01000018.1"/>
</dbReference>
<organism evidence="7 8">
    <name type="scientific">Tumebacillus permanentifrigoris</name>
    <dbReference type="NCBI Taxonomy" id="378543"/>
    <lineage>
        <taxon>Bacteria</taxon>
        <taxon>Bacillati</taxon>
        <taxon>Bacillota</taxon>
        <taxon>Bacilli</taxon>
        <taxon>Bacillales</taxon>
        <taxon>Alicyclobacillaceae</taxon>
        <taxon>Tumebacillus</taxon>
    </lineage>
</organism>
<comment type="caution">
    <text evidence="7">The sequence shown here is derived from an EMBL/GenBank/DDBJ whole genome shotgun (WGS) entry which is preliminary data.</text>
</comment>
<feature type="binding site" evidence="3">
    <location>
        <position position="75"/>
    </location>
    <ligand>
        <name>Cu cation</name>
        <dbReference type="ChEBI" id="CHEBI:23378"/>
    </ligand>
</feature>
<dbReference type="InterPro" id="IPR036249">
    <property type="entry name" value="Thioredoxin-like_sf"/>
</dbReference>
<dbReference type="InterPro" id="IPR013766">
    <property type="entry name" value="Thioredoxin_domain"/>
</dbReference>
<evidence type="ECO:0000256" key="1">
    <source>
        <dbReference type="ARBA" id="ARBA00010996"/>
    </source>
</evidence>